<dbReference type="SMART" id="SM00491">
    <property type="entry name" value="HELICc2"/>
    <property type="match status" value="1"/>
</dbReference>
<evidence type="ECO:0000256" key="33">
    <source>
        <dbReference type="ARBA" id="ARBA00055946"/>
    </source>
</evidence>
<protein>
    <recommendedName>
        <fullName evidence="8">ATP-dependent DNA helicase CHL1</fullName>
        <ecNumber evidence="6">3.5.1.2</ecNumber>
        <ecNumber evidence="5">4.3.2.10</ecNumber>
        <ecNumber evidence="26">5.6.2.3</ecNumber>
    </recommendedName>
    <alternativeName>
        <fullName evidence="7">ATP-dependent DNA helicase chl1</fullName>
    </alternativeName>
    <alternativeName>
        <fullName evidence="25">Chromosome loss protein 1</fullName>
    </alternativeName>
    <alternativeName>
        <fullName evidence="27 28">DNA 5'-3' helicase CHL1</fullName>
    </alternativeName>
    <alternativeName>
        <fullName evidence="35">Imidazole glycerol phosphate synthase hisHF</fullName>
    </alternativeName>
</protein>
<dbReference type="Proteomes" id="UP000325902">
    <property type="component" value="Unassembled WGS sequence"/>
</dbReference>
<dbReference type="GO" id="GO:0034085">
    <property type="term" value="P:establishment of sister chromatid cohesion"/>
    <property type="evidence" value="ECO:0007669"/>
    <property type="project" value="TreeGrafter"/>
</dbReference>
<evidence type="ECO:0000256" key="32">
    <source>
        <dbReference type="ARBA" id="ARBA00049534"/>
    </source>
</evidence>
<dbReference type="EC" id="5.6.2.3" evidence="26"/>
<dbReference type="InterPro" id="IPR010614">
    <property type="entry name" value="RAD3-like_helicase_DEAD"/>
</dbReference>
<dbReference type="PROSITE" id="PS51193">
    <property type="entry name" value="HELICASE_ATP_BIND_2"/>
    <property type="match status" value="1"/>
</dbReference>
<evidence type="ECO:0000256" key="12">
    <source>
        <dbReference type="ARBA" id="ARBA00022801"/>
    </source>
</evidence>
<evidence type="ECO:0000256" key="37">
    <source>
        <dbReference type="SAM" id="MobiDB-lite"/>
    </source>
</evidence>
<proteinExistence type="inferred from homology"/>
<evidence type="ECO:0000256" key="21">
    <source>
        <dbReference type="ARBA" id="ARBA00023239"/>
    </source>
</evidence>
<dbReference type="Gene3D" id="3.40.50.300">
    <property type="entry name" value="P-loop containing nucleotide triphosphate hydrolases"/>
    <property type="match status" value="2"/>
</dbReference>
<dbReference type="CDD" id="cd04731">
    <property type="entry name" value="HisF"/>
    <property type="match status" value="1"/>
</dbReference>
<dbReference type="PROSITE" id="PS51273">
    <property type="entry name" value="GATASE_TYPE_1"/>
    <property type="match status" value="1"/>
</dbReference>
<dbReference type="Pfam" id="PF00117">
    <property type="entry name" value="GATase"/>
    <property type="match status" value="1"/>
</dbReference>
<dbReference type="NCBIfam" id="TIGR01855">
    <property type="entry name" value="IMP_synth_hisH"/>
    <property type="match status" value="1"/>
</dbReference>
<dbReference type="GO" id="GO:0043139">
    <property type="term" value="F:5'-3' DNA helicase activity"/>
    <property type="evidence" value="ECO:0007669"/>
    <property type="project" value="UniProtKB-EC"/>
</dbReference>
<dbReference type="GO" id="GO:0006139">
    <property type="term" value="P:nucleobase-containing compound metabolic process"/>
    <property type="evidence" value="ECO:0007669"/>
    <property type="project" value="InterPro"/>
</dbReference>
<dbReference type="FunFam" id="3.20.20.70:FF:000094">
    <property type="entry name" value="Imidazole glycerol phosphate synthase hisHF"/>
    <property type="match status" value="1"/>
</dbReference>
<dbReference type="InterPro" id="IPR011060">
    <property type="entry name" value="RibuloseP-bd_barrel"/>
</dbReference>
<evidence type="ECO:0000256" key="18">
    <source>
        <dbReference type="ARBA" id="ARBA00023102"/>
    </source>
</evidence>
<dbReference type="InterPro" id="IPR006555">
    <property type="entry name" value="ATP-dep_Helicase_C"/>
</dbReference>
<keyword evidence="12" id="KW-0378">Hydrolase</keyword>
<evidence type="ECO:0000256" key="19">
    <source>
        <dbReference type="ARBA" id="ARBA00023125"/>
    </source>
</evidence>
<dbReference type="GO" id="GO:0005524">
    <property type="term" value="F:ATP binding"/>
    <property type="evidence" value="ECO:0007669"/>
    <property type="project" value="UniProtKB-KW"/>
</dbReference>
<dbReference type="InterPro" id="IPR004651">
    <property type="entry name" value="HisF"/>
</dbReference>
<dbReference type="GO" id="GO:0046872">
    <property type="term" value="F:metal ion binding"/>
    <property type="evidence" value="ECO:0007669"/>
    <property type="project" value="UniProtKB-KW"/>
</dbReference>
<dbReference type="InterPro" id="IPR013020">
    <property type="entry name" value="Rad3/Chl1-like"/>
</dbReference>
<evidence type="ECO:0000256" key="3">
    <source>
        <dbReference type="ARBA" id="ARBA00005091"/>
    </source>
</evidence>
<keyword evidence="15" id="KW-0315">Glutamine amidotransferase</keyword>
<dbReference type="InterPro" id="IPR029062">
    <property type="entry name" value="Class_I_gatase-like"/>
</dbReference>
<keyword evidence="11" id="KW-0547">Nucleotide-binding</keyword>
<evidence type="ECO:0000256" key="11">
    <source>
        <dbReference type="ARBA" id="ARBA00022741"/>
    </source>
</evidence>
<dbReference type="FunFam" id="3.40.50.300:FF:002774">
    <property type="entry name" value="ATP-dependent DNA helicase chl1"/>
    <property type="match status" value="1"/>
</dbReference>
<keyword evidence="9 36" id="KW-0028">Amino-acid biosynthesis</keyword>
<evidence type="ECO:0000256" key="23">
    <source>
        <dbReference type="ARBA" id="ARBA00023268"/>
    </source>
</evidence>
<keyword evidence="10" id="KW-0479">Metal-binding</keyword>
<feature type="domain" description="Helicase ATP-binding" evidence="38">
    <location>
        <begin position="14"/>
        <end position="403"/>
    </location>
</feature>
<keyword evidence="20" id="KW-0413">Isomerase</keyword>
<evidence type="ECO:0000256" key="7">
    <source>
        <dbReference type="ARBA" id="ARBA00016387"/>
    </source>
</evidence>
<comment type="similarity">
    <text evidence="34">In the C-terminal section; belongs to the HisA/HisF family.</text>
</comment>
<evidence type="ECO:0000256" key="20">
    <source>
        <dbReference type="ARBA" id="ARBA00023235"/>
    </source>
</evidence>
<dbReference type="Gene3D" id="3.40.50.880">
    <property type="match status" value="1"/>
</dbReference>
<feature type="region of interest" description="Disordered" evidence="37">
    <location>
        <begin position="89"/>
        <end position="148"/>
    </location>
</feature>
<dbReference type="InterPro" id="IPR006554">
    <property type="entry name" value="Helicase-like_DEXD_c2"/>
</dbReference>
<keyword evidence="24" id="KW-0131">Cell cycle</keyword>
<evidence type="ECO:0000256" key="30">
    <source>
        <dbReference type="ARBA" id="ARBA00047838"/>
    </source>
</evidence>
<dbReference type="SUPFAM" id="SSF51366">
    <property type="entry name" value="Ribulose-phoshate binding barrel"/>
    <property type="match status" value="1"/>
</dbReference>
<gene>
    <name evidence="39" type="primary">hisHF</name>
    <name evidence="39" type="ORF">DBV05_g7600</name>
</gene>
<evidence type="ECO:0000256" key="24">
    <source>
        <dbReference type="ARBA" id="ARBA00023306"/>
    </source>
</evidence>
<evidence type="ECO:0000256" key="22">
    <source>
        <dbReference type="ARBA" id="ARBA00023242"/>
    </source>
</evidence>
<comment type="caution">
    <text evidence="39">The sequence shown here is derived from an EMBL/GenBank/DDBJ whole genome shotgun (WGS) entry which is preliminary data.</text>
</comment>
<keyword evidence="40" id="KW-1185">Reference proteome</keyword>
<comment type="function">
    <text evidence="33">IGPS catalyzes the conversion of PRFAR and glutamine to IGP, AICAR and glutamate. The glutaminase domain produces the ammonia necessary for the cyclase domain to produce IGP and AICAR from PRFAR. The ammonia is channeled to the active site of the cyclase domain.</text>
</comment>
<dbReference type="FunFam" id="3.40.50.880:FF:000039">
    <property type="entry name" value="Imidazole glycerol phosphate synthase hisHF"/>
    <property type="match status" value="1"/>
</dbReference>
<dbReference type="GO" id="GO:0004359">
    <property type="term" value="F:glutaminase activity"/>
    <property type="evidence" value="ECO:0007669"/>
    <property type="project" value="UniProtKB-EC"/>
</dbReference>
<feature type="compositionally biased region" description="Basic and acidic residues" evidence="37">
    <location>
        <begin position="91"/>
        <end position="103"/>
    </location>
</feature>
<dbReference type="EMBL" id="VCHE01000053">
    <property type="protein sequence ID" value="KAB2573758.1"/>
    <property type="molecule type" value="Genomic_DNA"/>
</dbReference>
<dbReference type="EC" id="3.5.1.2" evidence="6"/>
<dbReference type="NCBIfam" id="TIGR00735">
    <property type="entry name" value="hisF"/>
    <property type="match status" value="1"/>
</dbReference>
<comment type="similarity">
    <text evidence="4">Belongs to the DEAD box helicase family. DEAH subfamily. DDX11/CHL1 sub-subfamily.</text>
</comment>
<evidence type="ECO:0000313" key="40">
    <source>
        <dbReference type="Proteomes" id="UP000325902"/>
    </source>
</evidence>
<dbReference type="InterPro" id="IPR027417">
    <property type="entry name" value="P-loop_NTPase"/>
</dbReference>
<evidence type="ECO:0000256" key="9">
    <source>
        <dbReference type="ARBA" id="ARBA00022605"/>
    </source>
</evidence>
<dbReference type="SMART" id="SM00488">
    <property type="entry name" value="DEXDc2"/>
    <property type="match status" value="1"/>
</dbReference>
<comment type="catalytic activity">
    <reaction evidence="32">
        <text>L-glutamine + H2O = L-glutamate + NH4(+)</text>
        <dbReference type="Rhea" id="RHEA:15889"/>
        <dbReference type="ChEBI" id="CHEBI:15377"/>
        <dbReference type="ChEBI" id="CHEBI:28938"/>
        <dbReference type="ChEBI" id="CHEBI:29985"/>
        <dbReference type="ChEBI" id="CHEBI:58359"/>
        <dbReference type="EC" id="3.5.1.2"/>
    </reaction>
</comment>
<comment type="pathway">
    <text evidence="3">Amino-acid biosynthesis; L-histidine biosynthesis; L-histidine from 5-phospho-alpha-D-ribose 1-diphosphate: step 5/9.</text>
</comment>
<dbReference type="Pfam" id="PF00977">
    <property type="entry name" value="His_biosynth"/>
    <property type="match status" value="1"/>
</dbReference>
<evidence type="ECO:0000256" key="8">
    <source>
        <dbReference type="ARBA" id="ARBA00017386"/>
    </source>
</evidence>
<reference evidence="39 40" key="1">
    <citation type="journal article" date="2019" name="Sci. Rep.">
        <title>A multi-omics analysis of the grapevine pathogen Lasiodiplodia theobromae reveals that temperature affects the expression of virulence- and pathogenicity-related genes.</title>
        <authorList>
            <person name="Felix C."/>
            <person name="Meneses R."/>
            <person name="Goncalves M.F.M."/>
            <person name="Tilleman L."/>
            <person name="Duarte A.S."/>
            <person name="Jorrin-Novo J.V."/>
            <person name="Van de Peer Y."/>
            <person name="Deforce D."/>
            <person name="Van Nieuwerburgh F."/>
            <person name="Esteves A.C."/>
            <person name="Alves A."/>
        </authorList>
    </citation>
    <scope>NUCLEOTIDE SEQUENCE [LARGE SCALE GENOMIC DNA]</scope>
    <source>
        <strain evidence="39 40">LA-SOL3</strain>
    </source>
</reference>
<dbReference type="CDD" id="cd01748">
    <property type="entry name" value="GATase1_IGP_Synthase"/>
    <property type="match status" value="1"/>
</dbReference>
<keyword evidence="17" id="KW-0411">Iron-sulfur</keyword>
<keyword evidence="16" id="KW-0408">Iron</keyword>
<evidence type="ECO:0000256" key="35">
    <source>
        <dbReference type="ARBA" id="ARBA00071580"/>
    </source>
</evidence>
<keyword evidence="19" id="KW-0238">DNA-binding</keyword>
<evidence type="ECO:0000256" key="13">
    <source>
        <dbReference type="ARBA" id="ARBA00022806"/>
    </source>
</evidence>
<feature type="compositionally biased region" description="Low complexity" evidence="37">
    <location>
        <begin position="682"/>
        <end position="707"/>
    </location>
</feature>
<dbReference type="InterPro" id="IPR045028">
    <property type="entry name" value="DinG/Rad3-like"/>
</dbReference>
<keyword evidence="14" id="KW-0067">ATP-binding</keyword>
<dbReference type="Pfam" id="PF06733">
    <property type="entry name" value="DEAD_2"/>
    <property type="match status" value="1"/>
</dbReference>
<dbReference type="PANTHER" id="PTHR11472:SF41">
    <property type="entry name" value="ATP-DEPENDENT DNA HELICASE DDX11-RELATED"/>
    <property type="match status" value="1"/>
</dbReference>
<feature type="compositionally biased region" description="Basic and acidic residues" evidence="37">
    <location>
        <begin position="134"/>
        <end position="145"/>
    </location>
</feature>
<evidence type="ECO:0000313" key="39">
    <source>
        <dbReference type="EMBL" id="KAB2573758.1"/>
    </source>
</evidence>
<comment type="similarity">
    <text evidence="36">Belongs to the HisA/HisF family.</text>
</comment>
<dbReference type="GO" id="GO:0016818">
    <property type="term" value="F:hydrolase activity, acting on acid anhydrides, in phosphorus-containing anhydrides"/>
    <property type="evidence" value="ECO:0007669"/>
    <property type="project" value="InterPro"/>
</dbReference>
<dbReference type="GO" id="GO:0005634">
    <property type="term" value="C:nucleus"/>
    <property type="evidence" value="ECO:0007669"/>
    <property type="project" value="UniProtKB-SubCell"/>
</dbReference>
<comment type="catalytic activity">
    <reaction evidence="30">
        <text>5-[(5-phospho-1-deoxy-D-ribulos-1-ylimino)methylamino]-1-(5-phospho-beta-D-ribosyl)imidazole-4-carboxamide + L-glutamine = D-erythro-1-(imidazol-4-yl)glycerol 3-phosphate + 5-amino-1-(5-phospho-beta-D-ribosyl)imidazole-4-carboxamide + L-glutamate + H(+)</text>
        <dbReference type="Rhea" id="RHEA:24793"/>
        <dbReference type="ChEBI" id="CHEBI:15378"/>
        <dbReference type="ChEBI" id="CHEBI:29985"/>
        <dbReference type="ChEBI" id="CHEBI:58278"/>
        <dbReference type="ChEBI" id="CHEBI:58359"/>
        <dbReference type="ChEBI" id="CHEBI:58475"/>
        <dbReference type="ChEBI" id="CHEBI:58525"/>
        <dbReference type="EC" id="4.3.2.10"/>
    </reaction>
</comment>
<evidence type="ECO:0000256" key="16">
    <source>
        <dbReference type="ARBA" id="ARBA00023004"/>
    </source>
</evidence>
<dbReference type="Gene3D" id="3.20.20.70">
    <property type="entry name" value="Aldolase class I"/>
    <property type="match status" value="1"/>
</dbReference>
<dbReference type="EC" id="4.3.2.10" evidence="5"/>
<dbReference type="OrthoDB" id="10254903at2759"/>
<comment type="subcellular location">
    <subcellularLocation>
        <location evidence="2">Nucleus</location>
    </subcellularLocation>
</comment>
<evidence type="ECO:0000256" key="1">
    <source>
        <dbReference type="ARBA" id="ARBA00001966"/>
    </source>
</evidence>
<dbReference type="SUPFAM" id="SSF52317">
    <property type="entry name" value="Class I glutamine amidotransferase-like"/>
    <property type="match status" value="1"/>
</dbReference>
<evidence type="ECO:0000256" key="14">
    <source>
        <dbReference type="ARBA" id="ARBA00022840"/>
    </source>
</evidence>
<comment type="cofactor">
    <cofactor evidence="1">
        <name>[4Fe-4S] cluster</name>
        <dbReference type="ChEBI" id="CHEBI:49883"/>
    </cofactor>
</comment>
<evidence type="ECO:0000256" key="17">
    <source>
        <dbReference type="ARBA" id="ARBA00023014"/>
    </source>
</evidence>
<dbReference type="GO" id="GO:0000105">
    <property type="term" value="P:L-histidine biosynthetic process"/>
    <property type="evidence" value="ECO:0007669"/>
    <property type="project" value="UniProtKB-UniPathway"/>
</dbReference>
<accession>A0A5N5D7P3</accession>
<dbReference type="GO" id="GO:0000107">
    <property type="term" value="F:imidazoleglycerol-phosphate synthase activity"/>
    <property type="evidence" value="ECO:0007669"/>
    <property type="project" value="InterPro"/>
</dbReference>
<evidence type="ECO:0000256" key="25">
    <source>
        <dbReference type="ARBA" id="ARBA00029709"/>
    </source>
</evidence>
<dbReference type="CDD" id="cd18788">
    <property type="entry name" value="SF2_C_XPD"/>
    <property type="match status" value="1"/>
</dbReference>
<evidence type="ECO:0000256" key="31">
    <source>
        <dbReference type="ARBA" id="ARBA00048954"/>
    </source>
</evidence>
<keyword evidence="18 36" id="KW-0368">Histidine biosynthesis</keyword>
<feature type="region of interest" description="Disordered" evidence="37">
    <location>
        <begin position="680"/>
        <end position="707"/>
    </location>
</feature>
<dbReference type="PANTHER" id="PTHR11472">
    <property type="entry name" value="DNA REPAIR DEAD HELICASE RAD3/XP-D SUBFAMILY MEMBER"/>
    <property type="match status" value="1"/>
</dbReference>
<name>A0A5N5D7P3_9PEZI</name>
<evidence type="ECO:0000256" key="26">
    <source>
        <dbReference type="ARBA" id="ARBA00044969"/>
    </source>
</evidence>
<dbReference type="InterPro" id="IPR013785">
    <property type="entry name" value="Aldolase_TIM"/>
</dbReference>
<dbReference type="NCBIfam" id="TIGR00604">
    <property type="entry name" value="rad3"/>
    <property type="match status" value="1"/>
</dbReference>
<dbReference type="InterPro" id="IPR014013">
    <property type="entry name" value="Helic_SF1/SF2_ATP-bd_DinG/Rad3"/>
</dbReference>
<evidence type="ECO:0000256" key="2">
    <source>
        <dbReference type="ARBA" id="ARBA00004123"/>
    </source>
</evidence>
<organism evidence="39 40">
    <name type="scientific">Lasiodiplodia theobromae</name>
    <dbReference type="NCBI Taxonomy" id="45133"/>
    <lineage>
        <taxon>Eukaryota</taxon>
        <taxon>Fungi</taxon>
        <taxon>Dikarya</taxon>
        <taxon>Ascomycota</taxon>
        <taxon>Pezizomycotina</taxon>
        <taxon>Dothideomycetes</taxon>
        <taxon>Dothideomycetes incertae sedis</taxon>
        <taxon>Botryosphaeriales</taxon>
        <taxon>Botryosphaeriaceae</taxon>
        <taxon>Lasiodiplodia</taxon>
    </lineage>
</organism>
<dbReference type="UniPathway" id="UPA00031">
    <property type="reaction ID" value="UER00010"/>
</dbReference>
<evidence type="ECO:0000259" key="38">
    <source>
        <dbReference type="PROSITE" id="PS51193"/>
    </source>
</evidence>
<keyword evidence="22" id="KW-0539">Nucleus</keyword>
<dbReference type="Pfam" id="PF13307">
    <property type="entry name" value="Helicase_C_2"/>
    <property type="match status" value="1"/>
</dbReference>
<keyword evidence="21" id="KW-0456">Lyase</keyword>
<dbReference type="InterPro" id="IPR010139">
    <property type="entry name" value="Imidazole-glycPsynth_HisH"/>
</dbReference>
<keyword evidence="23" id="KW-0511">Multifunctional enzyme</keyword>
<dbReference type="InterPro" id="IPR017926">
    <property type="entry name" value="GATASE"/>
</dbReference>
<evidence type="ECO:0000256" key="6">
    <source>
        <dbReference type="ARBA" id="ARBA00012918"/>
    </source>
</evidence>
<evidence type="ECO:0000256" key="36">
    <source>
        <dbReference type="RuleBase" id="RU003657"/>
    </source>
</evidence>
<dbReference type="InterPro" id="IPR006062">
    <property type="entry name" value="His_biosynth"/>
</dbReference>
<dbReference type="GO" id="GO:0051536">
    <property type="term" value="F:iron-sulfur cluster binding"/>
    <property type="evidence" value="ECO:0007669"/>
    <property type="project" value="UniProtKB-KW"/>
</dbReference>
<evidence type="ECO:0000256" key="34">
    <source>
        <dbReference type="ARBA" id="ARBA00061106"/>
    </source>
</evidence>
<evidence type="ECO:0000256" key="15">
    <source>
        <dbReference type="ARBA" id="ARBA00022962"/>
    </source>
</evidence>
<evidence type="ECO:0000256" key="27">
    <source>
        <dbReference type="ARBA" id="ARBA00044998"/>
    </source>
</evidence>
<comment type="function">
    <text evidence="29">ATP-dependent DNA helicase important for chromosome transmission and normal cell cycle progression in G(2)/M. May have a role in changing DNA topology to allow the loading of proteins involved in maintaining sister chromatid cohesion in the vicinity of the centromeres. Has a specific role in chromosome segregation during meiosis II.</text>
</comment>
<dbReference type="HAMAP" id="MF_00278">
    <property type="entry name" value="HisH"/>
    <property type="match status" value="1"/>
</dbReference>
<dbReference type="GO" id="GO:0016829">
    <property type="term" value="F:lyase activity"/>
    <property type="evidence" value="ECO:0007669"/>
    <property type="project" value="UniProtKB-KW"/>
</dbReference>
<evidence type="ECO:0000256" key="28">
    <source>
        <dbReference type="ARBA" id="ARBA00045008"/>
    </source>
</evidence>
<sequence>MSPADGSNGLEMAAQRNFHHPYEPYEIQKQFMSAVYECIEAGKVGIFESPTDDDEPEWMLEYAREEKRRTALQQRADLEERLAKVRAKEKKLKERYANGEPRFKRQKTSAADPDDDGDDEARFLLDDYESENEATDKSSSRRDPDSGFSAETQALMKKLGMPVGRDDKDEDAEAVDELKVFYCSRTHSQLSQFSGELRRVKIPPAITPNSKNAEPEADGDGEVAEAFKHLTLGSRKNLCINPKVQKLGSTSLINEKCLDLQKPGTAADHKCPFLPTKETETVVNDFRDHALADIRDIEDLGAIGKKLGICPYYASRPAVKPSEIVTLPYPLLLQRTAREALDINLKDHVVIIDEAHNLMDAINGIYSVSVSLSQLQRSRSQLTTYLQKFRNRLKGKNRVYVAQTVRLLDSLVGYLQGTAAHASEEEGVVQIGDLMVGKGVDQINLYKLLRYLDESKLARKVDGYIVYTEEQEKSKDEASRGLTQRREAKSSMPVLMHIQSFFYALLNPSAEGRFFYAKNDDDLGLCLKYMLLDPTHHFREIVDDARAVILAGGTMSPMSDYSDYLLSYLPPSRITTLSCGHVIPPSNLLACPVTTGPSGAPFDFTFEKRNAASTIADLGAALLSFVARTPDGVVVFFPSYAYLDRCIDVWRRTAAPPSASHAKNMFDALAAVKPVFHESKSKAAGTTTTTTPAPSSSSAPPATDAKTTTTDTVLAAYTTAVTTGLPRGRGALLLAVVGGSLSEGINFSDALGRGVAVVGLPFPPAHSAEWKARMGHVARKAREKGVVTDGGKAAAREFYENACMRAVNQCVGRAIRHRGDYAAILLVDRSESGPSLAIAPQHHTLSAMPSVHLLDYVAGNVRSLVNAIEKVGYSVEWIRSPEDVPKAEILIMPGVGHFGHCLSQFANGGYVEPIRKHVAAGKPFMGICVGLQALLDGSEESATVPGLGLIKGMLKRFDDSDKSVPHIGWNSANTSSQGGVTGESVYGLRPDSKYYYVHSYALPYVAGELEAQGWTVATARYGNEEFVGALAKDNVLLTQFHPEKSGAAGLRVLKAFCSGQRVTKLSATPSAAASREGLTRRVIACLDVRTNDAGDLVVTKGDQYDVREKDAAGGEVRNLGKPVEMARKYYEQGADEVTFLNITSFRNCPVADLPMLEILRRASETVFVPLTIGGGIRDTVDTDGTKFSALDVAALYFKSGADKVSIGSDAVTAAEEYYARGKTLAGTTAIETISAAYGVQAVVVSVDPKRVYVASPQDTPHHTIKTAFLGPNGEQYCWYQCTVKGGREARDFDVRQLVQAVEAMGAGEILLNCIDKDGSNSGFDLELINDVKAAVKIPVIASSGAGNPAHFAEVFEKTPTDAALGAGMFHRGEYTVKQVKDHLQKEGLLVRQFEDEI</sequence>
<keyword evidence="13" id="KW-0347">Helicase</keyword>
<comment type="catalytic activity">
    <reaction evidence="31">
        <text>ATP + H2O = ADP + phosphate + H(+)</text>
        <dbReference type="Rhea" id="RHEA:13065"/>
        <dbReference type="ChEBI" id="CHEBI:15377"/>
        <dbReference type="ChEBI" id="CHEBI:15378"/>
        <dbReference type="ChEBI" id="CHEBI:30616"/>
        <dbReference type="ChEBI" id="CHEBI:43474"/>
        <dbReference type="ChEBI" id="CHEBI:456216"/>
        <dbReference type="EC" id="5.6.2.3"/>
    </reaction>
</comment>
<evidence type="ECO:0000256" key="4">
    <source>
        <dbReference type="ARBA" id="ARBA00008435"/>
    </source>
</evidence>
<dbReference type="GO" id="GO:0003677">
    <property type="term" value="F:DNA binding"/>
    <property type="evidence" value="ECO:0007669"/>
    <property type="project" value="UniProtKB-KW"/>
</dbReference>
<evidence type="ECO:0000256" key="5">
    <source>
        <dbReference type="ARBA" id="ARBA00012809"/>
    </source>
</evidence>
<evidence type="ECO:0000256" key="10">
    <source>
        <dbReference type="ARBA" id="ARBA00022723"/>
    </source>
</evidence>
<evidence type="ECO:0000256" key="29">
    <source>
        <dbReference type="ARBA" id="ARBA00045702"/>
    </source>
</evidence>